<dbReference type="Proteomes" id="UP000587880">
    <property type="component" value="Unassembled WGS sequence"/>
</dbReference>
<dbReference type="RefSeq" id="WP_168981407.1">
    <property type="nucleotide sequence ID" value="NZ_JABAGD010000008.1"/>
</dbReference>
<sequence>MSKTTTLQDNVKDLLDNKKIWWFIKWYLNGQKEDEWQQVQQVMCIDKDSKWGIKTYLEREDVQRALIEITKLNKDFNLVQIYNKMLEKALQGDVNSANWIVKFSESDFFGTKTNELDNIINGLNLDE</sequence>
<proteinExistence type="predicted"/>
<protein>
    <submittedName>
        <fullName evidence="1">Uncharacterized protein</fullName>
    </submittedName>
</protein>
<dbReference type="EMBL" id="JABAGD010000008">
    <property type="protein sequence ID" value="NMF04341.1"/>
    <property type="molecule type" value="Genomic_DNA"/>
</dbReference>
<name>A0A7X9SLZ1_CLOBE</name>
<organism evidence="1 2">
    <name type="scientific">Clostridium beijerinckii</name>
    <name type="common">Clostridium MP</name>
    <dbReference type="NCBI Taxonomy" id="1520"/>
    <lineage>
        <taxon>Bacteria</taxon>
        <taxon>Bacillati</taxon>
        <taxon>Bacillota</taxon>
        <taxon>Clostridia</taxon>
        <taxon>Eubacteriales</taxon>
        <taxon>Clostridiaceae</taxon>
        <taxon>Clostridium</taxon>
    </lineage>
</organism>
<reference evidence="1 2" key="1">
    <citation type="submission" date="2020-04" db="EMBL/GenBank/DDBJ databases">
        <authorList>
            <person name="Hitch T.C.A."/>
            <person name="Wylensek D."/>
            <person name="Clavel T."/>
        </authorList>
    </citation>
    <scope>NUCLEOTIDE SEQUENCE [LARGE SCALE GENOMIC DNA]</scope>
    <source>
        <strain evidence="1 2">WB01_NA02</strain>
    </source>
</reference>
<dbReference type="AlphaFoldDB" id="A0A7X9SLZ1"/>
<evidence type="ECO:0000313" key="1">
    <source>
        <dbReference type="EMBL" id="NMF04341.1"/>
    </source>
</evidence>
<accession>A0A7X9SLZ1</accession>
<comment type="caution">
    <text evidence="1">The sequence shown here is derived from an EMBL/GenBank/DDBJ whole genome shotgun (WGS) entry which is preliminary data.</text>
</comment>
<gene>
    <name evidence="1" type="ORF">HF849_06135</name>
</gene>
<evidence type="ECO:0000313" key="2">
    <source>
        <dbReference type="Proteomes" id="UP000587880"/>
    </source>
</evidence>